<reference evidence="1" key="2">
    <citation type="submission" date="2025-09" db="UniProtKB">
        <authorList>
            <consortium name="EnsemblPlants"/>
        </authorList>
    </citation>
    <scope>IDENTIFICATION</scope>
</reference>
<evidence type="ECO:0000313" key="1">
    <source>
        <dbReference type="EnsemblPlants" id="AVESA.00010b.r2.1AG0074720.1.CDS.1"/>
    </source>
</evidence>
<name>A0ACD5TKC4_AVESA</name>
<sequence>MKRYFQPIKKPVGSGGNLLPDESSITEPGKKPHVCALLTLDDIVADPGLRQPIDEYDVGIRDGVRRKYLRMGPCQPASHNFRRKQHGNCSESFNKVWFKKFDWLEYSVEKDAAYCFYCYLFEQARADKFESHAISASGFSNWNNALETFNGHVGGVNSSHNIARQCYEDFKSRSKIMDAGLSCARLLLSQGLPFYELEEWRNPGNKGNFVEMLNWHLNDFKSVGPPIIENPLCYDELTSLEIQKNLVRCCAEVSAQTIVGEIGDSYFSVLIDQPHDKLMQDKISVIVRFVNKHGEIIERLLGIECTTLDTAPSMKEALDNLLARRGLSISRLRGVGYNAVSNMAIEFDELKSLILKENPYARYVHCFANQFQSGIVSVARSIRSIGDFFFHVDRIVKTVGSSCGTKDALLQEHYAKIVEKMERAVTLPGKGKHQESDLAAWPAHTKWGSYCKTLLHVITTWEGVLKALETACDERIHRFEAGAATDLINDSGEFWPPPEHLIDAMETFEFVFILHLMVRLLSWTGDLSFLLDQEGKNIVRAMNLIEPVKDVLQNLQVNQWDELLEEVKNFCVAVSIPVPRMDDNMPVRGCSLSMRKTVNYYHHYHVEIFTALIDSITTDINSRFSKTSVEILRCIACLDPSDSFSKFDHRLLLRLAETYCHDFFTIDREILKEQLHMFILHVRSTSEFSSCCDLATLAMMVVKTEAHLTFPLVYRLIELLLILPVATSKTERAFSARNLEFCSEISGEWCSDMMLCYVEKAIFKGIGDENILQYFESMRSQRIYPS</sequence>
<accession>A0ACD5TKC4</accession>
<keyword evidence="2" id="KW-1185">Reference proteome</keyword>
<protein>
    <submittedName>
        <fullName evidence="1">Uncharacterized protein</fullName>
    </submittedName>
</protein>
<evidence type="ECO:0000313" key="2">
    <source>
        <dbReference type="Proteomes" id="UP001732700"/>
    </source>
</evidence>
<reference evidence="1" key="1">
    <citation type="submission" date="2021-05" db="EMBL/GenBank/DDBJ databases">
        <authorList>
            <person name="Scholz U."/>
            <person name="Mascher M."/>
            <person name="Fiebig A."/>
        </authorList>
    </citation>
    <scope>NUCLEOTIDE SEQUENCE [LARGE SCALE GENOMIC DNA]</scope>
</reference>
<dbReference type="EnsemblPlants" id="AVESA.00010b.r2.1AG0074720.1">
    <property type="protein sequence ID" value="AVESA.00010b.r2.1AG0074720.1.CDS.1"/>
    <property type="gene ID" value="AVESA.00010b.r2.1AG0074720"/>
</dbReference>
<dbReference type="Proteomes" id="UP001732700">
    <property type="component" value="Chromosome 1A"/>
</dbReference>
<organism evidence="1 2">
    <name type="scientific">Avena sativa</name>
    <name type="common">Oat</name>
    <dbReference type="NCBI Taxonomy" id="4498"/>
    <lineage>
        <taxon>Eukaryota</taxon>
        <taxon>Viridiplantae</taxon>
        <taxon>Streptophyta</taxon>
        <taxon>Embryophyta</taxon>
        <taxon>Tracheophyta</taxon>
        <taxon>Spermatophyta</taxon>
        <taxon>Magnoliopsida</taxon>
        <taxon>Liliopsida</taxon>
        <taxon>Poales</taxon>
        <taxon>Poaceae</taxon>
        <taxon>BOP clade</taxon>
        <taxon>Pooideae</taxon>
        <taxon>Poodae</taxon>
        <taxon>Poeae</taxon>
        <taxon>Poeae Chloroplast Group 1 (Aveneae type)</taxon>
        <taxon>Aveninae</taxon>
        <taxon>Avena</taxon>
    </lineage>
</organism>
<proteinExistence type="predicted"/>